<evidence type="ECO:0000313" key="3">
    <source>
        <dbReference type="EMBL" id="POZ54007.1"/>
    </source>
</evidence>
<feature type="compositionally biased region" description="Acidic residues" evidence="1">
    <location>
        <begin position="80"/>
        <end position="93"/>
    </location>
</feature>
<gene>
    <name evidence="3" type="ORF">AADEFJLK_01050</name>
    <name evidence="2" type="ORF">CEK71_01805</name>
</gene>
<dbReference type="RefSeq" id="WP_088617783.1">
    <property type="nucleotide sequence ID" value="NZ_CP022129.1"/>
</dbReference>
<dbReference type="AlphaFoldDB" id="A0A1Z4BUH5"/>
<evidence type="ECO:0000313" key="2">
    <source>
        <dbReference type="EMBL" id="ASF44900.1"/>
    </source>
</evidence>
<feature type="compositionally biased region" description="Basic residues" evidence="1">
    <location>
        <begin position="1"/>
        <end position="11"/>
    </location>
</feature>
<evidence type="ECO:0000313" key="5">
    <source>
        <dbReference type="Proteomes" id="UP000237423"/>
    </source>
</evidence>
<evidence type="ECO:0000256" key="1">
    <source>
        <dbReference type="SAM" id="MobiDB-lite"/>
    </source>
</evidence>
<dbReference type="KEGG" id="mpsy:CEK71_01805"/>
<sequence length="93" mass="10232">MTKKKDKRGRKALPPEQKKPPQPTLKINPALHPFVKQLKRHYKAGLVDADKLAALTALLLDDSHQPSIEEQAALPSGDDVFPDTDEMPPEDGG</sequence>
<evidence type="ECO:0000313" key="4">
    <source>
        <dbReference type="Proteomes" id="UP000197019"/>
    </source>
</evidence>
<dbReference type="OrthoDB" id="9897368at2"/>
<reference evidence="2 4" key="1">
    <citation type="submission" date="2017-06" db="EMBL/GenBank/DDBJ databases">
        <title>Genome Sequencing of the methanotroph Methylovulum psychrotolerants str. HV10-M2 isolated from a high-altitude environment.</title>
        <authorList>
            <person name="Mateos-Rivera A."/>
        </authorList>
    </citation>
    <scope>NUCLEOTIDE SEQUENCE [LARGE SCALE GENOMIC DNA]</scope>
    <source>
        <strain evidence="2 4">HV10_M2</strain>
    </source>
</reference>
<keyword evidence="4" id="KW-1185">Reference proteome</keyword>
<dbReference type="Proteomes" id="UP000237423">
    <property type="component" value="Unassembled WGS sequence"/>
</dbReference>
<feature type="region of interest" description="Disordered" evidence="1">
    <location>
        <begin position="66"/>
        <end position="93"/>
    </location>
</feature>
<feature type="region of interest" description="Disordered" evidence="1">
    <location>
        <begin position="1"/>
        <end position="28"/>
    </location>
</feature>
<organism evidence="2 4">
    <name type="scientific">Methylovulum psychrotolerans</name>
    <dbReference type="NCBI Taxonomy" id="1704499"/>
    <lineage>
        <taxon>Bacteria</taxon>
        <taxon>Pseudomonadati</taxon>
        <taxon>Pseudomonadota</taxon>
        <taxon>Gammaproteobacteria</taxon>
        <taxon>Methylococcales</taxon>
        <taxon>Methylococcaceae</taxon>
        <taxon>Methylovulum</taxon>
    </lineage>
</organism>
<reference evidence="3 5" key="2">
    <citation type="submission" date="2017-11" db="EMBL/GenBank/DDBJ databases">
        <title>Draft Genome Sequence of Methylobacter psychrotolerans Sph1T, an Obligate Methanotroph from Low-Temperature Environments.</title>
        <authorList>
            <person name="Oshkin I.Y."/>
            <person name="Miroshnikov K."/>
            <person name="Belova S.E."/>
            <person name="Korzhenkov A."/>
            <person name="Toshchakov S.V."/>
            <person name="Dedysh S.N."/>
        </authorList>
    </citation>
    <scope>NUCLEOTIDE SEQUENCE [LARGE SCALE GENOMIC DNA]</scope>
    <source>
        <strain evidence="3 5">Sph1</strain>
    </source>
</reference>
<dbReference type="EMBL" id="CP022129">
    <property type="protein sequence ID" value="ASF44900.1"/>
    <property type="molecule type" value="Genomic_DNA"/>
</dbReference>
<proteinExistence type="predicted"/>
<dbReference type="EMBL" id="PGFZ01000001">
    <property type="protein sequence ID" value="POZ54007.1"/>
    <property type="molecule type" value="Genomic_DNA"/>
</dbReference>
<dbReference type="Proteomes" id="UP000197019">
    <property type="component" value="Chromosome"/>
</dbReference>
<name>A0A1Z4BUH5_9GAMM</name>
<accession>A0A1Z4BUH5</accession>
<protein>
    <submittedName>
        <fullName evidence="2">Uncharacterized protein</fullName>
    </submittedName>
</protein>